<dbReference type="OMA" id="NCEGEDY"/>
<dbReference type="GeneTree" id="ENSGT00940000181240"/>
<evidence type="ECO:0000256" key="4">
    <source>
        <dbReference type="SAM" id="Phobius"/>
    </source>
</evidence>
<keyword evidence="7" id="KW-1185">Reference proteome</keyword>
<dbReference type="GO" id="GO:0004175">
    <property type="term" value="F:endopeptidase activity"/>
    <property type="evidence" value="ECO:0007669"/>
    <property type="project" value="TreeGrafter"/>
</dbReference>
<dbReference type="SUPFAM" id="SSF57440">
    <property type="entry name" value="Kringle-like"/>
    <property type="match status" value="1"/>
</dbReference>
<dbReference type="SMART" id="SM00130">
    <property type="entry name" value="KR"/>
    <property type="match status" value="1"/>
</dbReference>
<keyword evidence="1 3" id="KW-0420">Kringle</keyword>
<evidence type="ECO:0000313" key="6">
    <source>
        <dbReference type="Ensembl" id="ENSKMAP00000026091.1"/>
    </source>
</evidence>
<feature type="transmembrane region" description="Helical" evidence="4">
    <location>
        <begin position="89"/>
        <end position="108"/>
    </location>
</feature>
<dbReference type="AlphaFoldDB" id="A0A3Q3BAF5"/>
<dbReference type="InterPro" id="IPR013806">
    <property type="entry name" value="Kringle-like"/>
</dbReference>
<dbReference type="InterPro" id="IPR050759">
    <property type="entry name" value="Serine_protease_kringle"/>
</dbReference>
<protein>
    <recommendedName>
        <fullName evidence="5">Kringle domain-containing protein</fullName>
    </recommendedName>
</protein>
<dbReference type="STRING" id="37003.ENSKMAP00000026091"/>
<dbReference type="Ensembl" id="ENSKMAT00000026418.1">
    <property type="protein sequence ID" value="ENSKMAP00000026091.1"/>
    <property type="gene ID" value="ENSKMAG00000019343.1"/>
</dbReference>
<keyword evidence="4" id="KW-1133">Transmembrane helix</keyword>
<organism evidence="6 7">
    <name type="scientific">Kryptolebias marmoratus</name>
    <name type="common">Mangrove killifish</name>
    <name type="synonym">Rivulus marmoratus</name>
    <dbReference type="NCBI Taxonomy" id="37003"/>
    <lineage>
        <taxon>Eukaryota</taxon>
        <taxon>Metazoa</taxon>
        <taxon>Chordata</taxon>
        <taxon>Craniata</taxon>
        <taxon>Vertebrata</taxon>
        <taxon>Euteleostomi</taxon>
        <taxon>Actinopterygii</taxon>
        <taxon>Neopterygii</taxon>
        <taxon>Teleostei</taxon>
        <taxon>Neoteleostei</taxon>
        <taxon>Acanthomorphata</taxon>
        <taxon>Ovalentaria</taxon>
        <taxon>Atherinomorphae</taxon>
        <taxon>Cyprinodontiformes</taxon>
        <taxon>Rivulidae</taxon>
        <taxon>Kryptolebias</taxon>
    </lineage>
</organism>
<dbReference type="PANTHER" id="PTHR24261:SF13">
    <property type="entry name" value="PLASMINOGEN"/>
    <property type="match status" value="1"/>
</dbReference>
<dbReference type="GO" id="GO:0005615">
    <property type="term" value="C:extracellular space"/>
    <property type="evidence" value="ECO:0007669"/>
    <property type="project" value="TreeGrafter"/>
</dbReference>
<dbReference type="PRINTS" id="PR00018">
    <property type="entry name" value="KRINGLE"/>
</dbReference>
<dbReference type="InterPro" id="IPR000001">
    <property type="entry name" value="Kringle"/>
</dbReference>
<evidence type="ECO:0000256" key="1">
    <source>
        <dbReference type="ARBA" id="ARBA00022572"/>
    </source>
</evidence>
<feature type="disulfide bond" evidence="3">
    <location>
        <begin position="57"/>
        <end position="80"/>
    </location>
</feature>
<dbReference type="PANTHER" id="PTHR24261">
    <property type="entry name" value="PLASMINOGEN-RELATED"/>
    <property type="match status" value="1"/>
</dbReference>
<keyword evidence="4" id="KW-0812">Transmembrane</keyword>
<accession>A0A3Q3BAF5</accession>
<evidence type="ECO:0000259" key="5">
    <source>
        <dbReference type="PROSITE" id="PS50070"/>
    </source>
</evidence>
<dbReference type="GO" id="GO:0006508">
    <property type="term" value="P:proteolysis"/>
    <property type="evidence" value="ECO:0007669"/>
    <property type="project" value="TreeGrafter"/>
</dbReference>
<dbReference type="PROSITE" id="PS50070">
    <property type="entry name" value="KRINGLE_2"/>
    <property type="match status" value="1"/>
</dbReference>
<keyword evidence="2 3" id="KW-1015">Disulfide bond</keyword>
<dbReference type="Proteomes" id="UP000264800">
    <property type="component" value="Unplaced"/>
</dbReference>
<dbReference type="Gene3D" id="2.40.20.10">
    <property type="entry name" value="Plasminogen Kringle 4"/>
    <property type="match status" value="1"/>
</dbReference>
<dbReference type="InterPro" id="IPR038178">
    <property type="entry name" value="Kringle_sf"/>
</dbReference>
<evidence type="ECO:0000256" key="3">
    <source>
        <dbReference type="PROSITE-ProRule" id="PRU00121"/>
    </source>
</evidence>
<keyword evidence="4" id="KW-0472">Membrane</keyword>
<dbReference type="Pfam" id="PF00051">
    <property type="entry name" value="Kringle"/>
    <property type="match status" value="1"/>
</dbReference>
<feature type="domain" description="Kringle" evidence="5">
    <location>
        <begin position="5"/>
        <end position="85"/>
    </location>
</feature>
<dbReference type="PROSITE" id="PS00021">
    <property type="entry name" value="KRINGLE_1"/>
    <property type="match status" value="1"/>
</dbReference>
<comment type="caution">
    <text evidence="3">Lacks conserved residue(s) required for the propagation of feature annotation.</text>
</comment>
<evidence type="ECO:0000256" key="2">
    <source>
        <dbReference type="ARBA" id="ARBA00023157"/>
    </source>
</evidence>
<dbReference type="CDD" id="cd00108">
    <property type="entry name" value="KR"/>
    <property type="match status" value="1"/>
</dbReference>
<proteinExistence type="predicted"/>
<sequence>MSPEDCLNCEGEDYRGHRNTTERGYICQRWDSQEPHRHDYSPTEISLTYSHNWENYCRNADGRYRPWCYTTSSSKEWDYCYIPLCSKKIHFIVLFFVFFILLKLYNFYTHFHRCE</sequence>
<dbReference type="GO" id="GO:0005102">
    <property type="term" value="F:signaling receptor binding"/>
    <property type="evidence" value="ECO:0007669"/>
    <property type="project" value="TreeGrafter"/>
</dbReference>
<evidence type="ECO:0000313" key="7">
    <source>
        <dbReference type="Proteomes" id="UP000264800"/>
    </source>
</evidence>
<reference evidence="6" key="1">
    <citation type="submission" date="2025-08" db="UniProtKB">
        <authorList>
            <consortium name="Ensembl"/>
        </authorList>
    </citation>
    <scope>IDENTIFICATION</scope>
</reference>
<reference evidence="6" key="2">
    <citation type="submission" date="2025-09" db="UniProtKB">
        <authorList>
            <consortium name="Ensembl"/>
        </authorList>
    </citation>
    <scope>IDENTIFICATION</scope>
</reference>
<dbReference type="InterPro" id="IPR018056">
    <property type="entry name" value="Kringle_CS"/>
</dbReference>
<name>A0A3Q3BAF5_KRYMA</name>